<dbReference type="GO" id="GO:0003700">
    <property type="term" value="F:DNA-binding transcription factor activity"/>
    <property type="evidence" value="ECO:0007669"/>
    <property type="project" value="InterPro"/>
</dbReference>
<dbReference type="InterPro" id="IPR018060">
    <property type="entry name" value="HTH_AraC"/>
</dbReference>
<protein>
    <submittedName>
        <fullName evidence="5">AraC family transcriptional regulator</fullName>
    </submittedName>
</protein>
<evidence type="ECO:0000259" key="4">
    <source>
        <dbReference type="PROSITE" id="PS01124"/>
    </source>
</evidence>
<evidence type="ECO:0000313" key="6">
    <source>
        <dbReference type="Proteomes" id="UP000290759"/>
    </source>
</evidence>
<dbReference type="PANTHER" id="PTHR46796">
    <property type="entry name" value="HTH-TYPE TRANSCRIPTIONAL ACTIVATOR RHAS-RELATED"/>
    <property type="match status" value="1"/>
</dbReference>
<comment type="caution">
    <text evidence="5">The sequence shown here is derived from an EMBL/GenBank/DDBJ whole genome shotgun (WGS) entry which is preliminary data.</text>
</comment>
<dbReference type="EMBL" id="QYBB01000020">
    <property type="protein sequence ID" value="RYC30813.1"/>
    <property type="molecule type" value="Genomic_DNA"/>
</dbReference>
<proteinExistence type="predicted"/>
<dbReference type="Pfam" id="PF12833">
    <property type="entry name" value="HTH_18"/>
    <property type="match status" value="1"/>
</dbReference>
<name>A0A4Q2U2U4_9HYPH</name>
<feature type="domain" description="HTH araC/xylS-type" evidence="4">
    <location>
        <begin position="226"/>
        <end position="327"/>
    </location>
</feature>
<keyword evidence="2" id="KW-0238">DNA-binding</keyword>
<evidence type="ECO:0000313" key="5">
    <source>
        <dbReference type="EMBL" id="RYC30813.1"/>
    </source>
</evidence>
<organism evidence="5 6">
    <name type="scientific">Lichenibacterium minor</name>
    <dbReference type="NCBI Taxonomy" id="2316528"/>
    <lineage>
        <taxon>Bacteria</taxon>
        <taxon>Pseudomonadati</taxon>
        <taxon>Pseudomonadota</taxon>
        <taxon>Alphaproteobacteria</taxon>
        <taxon>Hyphomicrobiales</taxon>
        <taxon>Lichenihabitantaceae</taxon>
        <taxon>Lichenibacterium</taxon>
    </lineage>
</organism>
<dbReference type="PROSITE" id="PS01124">
    <property type="entry name" value="HTH_ARAC_FAMILY_2"/>
    <property type="match status" value="1"/>
</dbReference>
<evidence type="ECO:0000256" key="2">
    <source>
        <dbReference type="ARBA" id="ARBA00023125"/>
    </source>
</evidence>
<gene>
    <name evidence="5" type="ORF">D3273_16600</name>
</gene>
<keyword evidence="6" id="KW-1185">Reference proteome</keyword>
<dbReference type="GO" id="GO:0043565">
    <property type="term" value="F:sequence-specific DNA binding"/>
    <property type="evidence" value="ECO:0007669"/>
    <property type="project" value="InterPro"/>
</dbReference>
<accession>A0A4Q2U2U4</accession>
<reference evidence="5 6" key="1">
    <citation type="submission" date="2018-12" db="EMBL/GenBank/DDBJ databases">
        <authorList>
            <person name="Grouzdev D.S."/>
            <person name="Krutkina M.S."/>
        </authorList>
    </citation>
    <scope>NUCLEOTIDE SEQUENCE [LARGE SCALE GENOMIC DNA]</scope>
    <source>
        <strain evidence="5 6">RmlP026</strain>
    </source>
</reference>
<dbReference type="SUPFAM" id="SSF46689">
    <property type="entry name" value="Homeodomain-like"/>
    <property type="match status" value="2"/>
</dbReference>
<keyword evidence="1" id="KW-0805">Transcription regulation</keyword>
<dbReference type="InterPro" id="IPR009057">
    <property type="entry name" value="Homeodomain-like_sf"/>
</dbReference>
<keyword evidence="3" id="KW-0804">Transcription</keyword>
<dbReference type="SMART" id="SM00342">
    <property type="entry name" value="HTH_ARAC"/>
    <property type="match status" value="1"/>
</dbReference>
<sequence length="339" mass="38574">MQTSDINARRNIHQVFSFTANTPLQVEKFNKIVGIPVEFRPLEGLMPSFVIEGGQTEIMGLWHTSFQTGFHAIPKFDADVVTIRFVTDGAMVCREQRLEHIGQPHKAMMVMLDCMRDAEFSSGFAAISASVTRSALNKAHFVVEGEDTDLPTPDFIPLVDATLEPLQNLKTTMEQVFRRLRTGVEITDLLFPLFEEVLMYRLLTIWPRSSKNHLSNNPNCPNKALNMTVLYIEENLHTKILLSDISRYVGVGVRSIQGSFKKAFQKTPIQYITDRRLYCVRIDLQASPLSDISIADIASRWGFVHMSDFSRRYRVRFGEAPSDTRRQRRLSRCLSNGVG</sequence>
<dbReference type="RefSeq" id="WP_129228012.1">
    <property type="nucleotide sequence ID" value="NZ_QYBB01000020.1"/>
</dbReference>
<evidence type="ECO:0000256" key="3">
    <source>
        <dbReference type="ARBA" id="ARBA00023163"/>
    </source>
</evidence>
<dbReference type="OrthoDB" id="7285481at2"/>
<dbReference type="PANTHER" id="PTHR46796:SF12">
    <property type="entry name" value="HTH-TYPE DNA-BINDING TRANSCRIPTIONAL ACTIVATOR EUTR"/>
    <property type="match status" value="1"/>
</dbReference>
<dbReference type="Gene3D" id="1.10.10.60">
    <property type="entry name" value="Homeodomain-like"/>
    <property type="match status" value="1"/>
</dbReference>
<reference evidence="5 6" key="2">
    <citation type="submission" date="2019-02" db="EMBL/GenBank/DDBJ databases">
        <title>'Lichenibacterium ramalinii' gen. nov. sp. nov., 'Lichenibacterium minor' gen. nov. sp. nov.</title>
        <authorList>
            <person name="Pankratov T."/>
        </authorList>
    </citation>
    <scope>NUCLEOTIDE SEQUENCE [LARGE SCALE GENOMIC DNA]</scope>
    <source>
        <strain evidence="5 6">RmlP026</strain>
    </source>
</reference>
<dbReference type="AlphaFoldDB" id="A0A4Q2U2U4"/>
<dbReference type="InterPro" id="IPR050204">
    <property type="entry name" value="AraC_XylS_family_regulators"/>
</dbReference>
<evidence type="ECO:0000256" key="1">
    <source>
        <dbReference type="ARBA" id="ARBA00023015"/>
    </source>
</evidence>
<dbReference type="Proteomes" id="UP000290759">
    <property type="component" value="Unassembled WGS sequence"/>
</dbReference>